<evidence type="ECO:0000313" key="1">
    <source>
        <dbReference type="EMBL" id="KAI9897211.1"/>
    </source>
</evidence>
<gene>
    <name evidence="1" type="ORF">N3K66_008233</name>
</gene>
<proteinExistence type="predicted"/>
<reference evidence="1" key="1">
    <citation type="submission" date="2022-10" db="EMBL/GenBank/DDBJ databases">
        <title>Complete Genome of Trichothecium roseum strain YXFP-22015, a Plant Pathogen Isolated from Citrus.</title>
        <authorList>
            <person name="Wang Y."/>
            <person name="Zhu L."/>
        </authorList>
    </citation>
    <scope>NUCLEOTIDE SEQUENCE</scope>
    <source>
        <strain evidence="1">YXFP-22015</strain>
    </source>
</reference>
<protein>
    <submittedName>
        <fullName evidence="1">Uncharacterized protein</fullName>
    </submittedName>
</protein>
<comment type="caution">
    <text evidence="1">The sequence shown here is derived from an EMBL/GenBank/DDBJ whole genome shotgun (WGS) entry which is preliminary data.</text>
</comment>
<organism evidence="1 2">
    <name type="scientific">Trichothecium roseum</name>
    <dbReference type="NCBI Taxonomy" id="47278"/>
    <lineage>
        <taxon>Eukaryota</taxon>
        <taxon>Fungi</taxon>
        <taxon>Dikarya</taxon>
        <taxon>Ascomycota</taxon>
        <taxon>Pezizomycotina</taxon>
        <taxon>Sordariomycetes</taxon>
        <taxon>Hypocreomycetidae</taxon>
        <taxon>Hypocreales</taxon>
        <taxon>Hypocreales incertae sedis</taxon>
        <taxon>Trichothecium</taxon>
    </lineage>
</organism>
<name>A0ACC0UU81_9HYPO</name>
<evidence type="ECO:0000313" key="2">
    <source>
        <dbReference type="Proteomes" id="UP001163324"/>
    </source>
</evidence>
<dbReference type="Proteomes" id="UP001163324">
    <property type="component" value="Chromosome 8"/>
</dbReference>
<sequence>MSGDYFLAPPDPELRYSDHHASAGGNPSFNIFLPSDAVPSAFDVTDGNGGRMIEDGNGNGGQDISIADFRFPTSPVDASAFADYPGAQLFAPGLPYPLMPEEAASNIAAAAAATAAQQTTDMSSMPGSSHVVHRMGQQQDSAQGIISDDNTKGHGQNHDSKDMNDIANDDDDDDSNNNGWSFHGDKNNGAMTGVIQSSSGPEPFTVEEEDQTAAAAETNTNAASPTASASINGNAATHSSDHLASPSLAQPSSSPIASSATPPAPASSSSVAGEAPAEEEGEEPEESEEDEPSPSPAENKTVQQTVGAVFNISSDITSIRQYDAIAQRPAARALVLRAAQLPEQMNLSRKSNSEAVFLQVAGAEPPRPCESCVRNYGPFTTCVTFEGRMNGACCNCWYNACGKRCEFHHANVKAARQRHDDYTKAMEAGRERPENFALPESDITQIFSTIRHAVPCPADPDDDDDDGATVTRPVYTWTEETMTNVLADHPLSSHLLRAAADVRSISRHQRYVNRLTHLVQEVFLTTSDYQAYIRTEQGRTEKRAWDQMVSRVMAAWLERVQEHFGFGAAARARAGGATTGGSKSQGRHSGRGSGNAATASRTTPSVPDNNVHTDDDYYEEESSPPPSPSPSPSPPPPPIPPVPLLARSEGQSRASKNAVSTPSGATPATGFEAKGKSVHGRKSSSGGKSNKKFSSSRAATTTSHSCSAIASLHHAADRNTQDNQQPARTRDVEASNEGVAIEEEASNVGNQYDDDKDYDGDYEDEEEYDGDEDEEEYYGHEDDEEYDADDDEEESDSDDGPEDHDDARGYLN</sequence>
<accession>A0ACC0UU81</accession>
<dbReference type="EMBL" id="CM047947">
    <property type="protein sequence ID" value="KAI9897211.1"/>
    <property type="molecule type" value="Genomic_DNA"/>
</dbReference>
<keyword evidence="2" id="KW-1185">Reference proteome</keyword>